<comment type="caution">
    <text evidence="1">The sequence shown here is derived from an EMBL/GenBank/DDBJ whole genome shotgun (WGS) entry which is preliminary data.</text>
</comment>
<organism evidence="1">
    <name type="scientific">Tanacetum cinerariifolium</name>
    <name type="common">Dalmatian daisy</name>
    <name type="synonym">Chrysanthemum cinerariifolium</name>
    <dbReference type="NCBI Taxonomy" id="118510"/>
    <lineage>
        <taxon>Eukaryota</taxon>
        <taxon>Viridiplantae</taxon>
        <taxon>Streptophyta</taxon>
        <taxon>Embryophyta</taxon>
        <taxon>Tracheophyta</taxon>
        <taxon>Spermatophyta</taxon>
        <taxon>Magnoliopsida</taxon>
        <taxon>eudicotyledons</taxon>
        <taxon>Gunneridae</taxon>
        <taxon>Pentapetalae</taxon>
        <taxon>asterids</taxon>
        <taxon>campanulids</taxon>
        <taxon>Asterales</taxon>
        <taxon>Asteraceae</taxon>
        <taxon>Asteroideae</taxon>
        <taxon>Anthemideae</taxon>
        <taxon>Anthemidinae</taxon>
        <taxon>Tanacetum</taxon>
    </lineage>
</organism>
<evidence type="ECO:0000313" key="1">
    <source>
        <dbReference type="EMBL" id="GEY01924.1"/>
    </source>
</evidence>
<reference evidence="1" key="1">
    <citation type="journal article" date="2019" name="Sci. Rep.">
        <title>Draft genome of Tanacetum cinerariifolium, the natural source of mosquito coil.</title>
        <authorList>
            <person name="Yamashiro T."/>
            <person name="Shiraishi A."/>
            <person name="Satake H."/>
            <person name="Nakayama K."/>
        </authorList>
    </citation>
    <scope>NUCLEOTIDE SEQUENCE</scope>
</reference>
<accession>A0A699HEW0</accession>
<dbReference type="EMBL" id="BKCJ010145960">
    <property type="protein sequence ID" value="GEY01924.1"/>
    <property type="molecule type" value="Genomic_DNA"/>
</dbReference>
<dbReference type="AlphaFoldDB" id="A0A699HEW0"/>
<gene>
    <name evidence="1" type="ORF">Tci_373898</name>
</gene>
<name>A0A699HEW0_TANCI</name>
<protein>
    <submittedName>
        <fullName evidence="1">Protein suppressor of gene silencing 3</fullName>
    </submittedName>
</protein>
<sequence length="79" mass="9661">MDYQEQFFKDHLKVIQDSRIEKEVRFDKLLQEARKRVDQAYSAMDLEKRVLINDLMLIYIYKDEKLKEMKAFKKKGRSS</sequence>
<proteinExistence type="predicted"/>